<dbReference type="EMBL" id="JAWLUM010000002">
    <property type="protein sequence ID" value="MDV7134164.1"/>
    <property type="molecule type" value="Genomic_DNA"/>
</dbReference>
<evidence type="ECO:0000313" key="13">
    <source>
        <dbReference type="Proteomes" id="UP001185792"/>
    </source>
</evidence>
<feature type="binding site" evidence="9">
    <location>
        <begin position="1134"/>
        <end position="1141"/>
    </location>
    <ligand>
        <name>ATP</name>
        <dbReference type="ChEBI" id="CHEBI:30616"/>
    </ligand>
</feature>
<dbReference type="NCBIfam" id="TIGR03924">
    <property type="entry name" value="T7SS_EccC_a"/>
    <property type="match status" value="1"/>
</dbReference>
<evidence type="ECO:0000256" key="9">
    <source>
        <dbReference type="PROSITE-ProRule" id="PRU00289"/>
    </source>
</evidence>
<dbReference type="Pfam" id="PF01580">
    <property type="entry name" value="FtsK_SpoIIIE"/>
    <property type="match status" value="2"/>
</dbReference>
<comment type="caution">
    <text evidence="12">The sequence shown here is derived from an EMBL/GenBank/DDBJ whole genome shotgun (WGS) entry which is preliminary data.</text>
</comment>
<organism evidence="12 13">
    <name type="scientific">Williamsia marianensis</name>
    <dbReference type="NCBI Taxonomy" id="85044"/>
    <lineage>
        <taxon>Bacteria</taxon>
        <taxon>Bacillati</taxon>
        <taxon>Actinomycetota</taxon>
        <taxon>Actinomycetes</taxon>
        <taxon>Mycobacteriales</taxon>
        <taxon>Nocardiaceae</taxon>
        <taxon>Williamsia</taxon>
    </lineage>
</organism>
<dbReference type="InterPro" id="IPR023836">
    <property type="entry name" value="EccCa-like_Actinobacteria"/>
</dbReference>
<dbReference type="InterPro" id="IPR023837">
    <property type="entry name" value="EccCb-like_Actinobacteria"/>
</dbReference>
<dbReference type="InterPro" id="IPR003593">
    <property type="entry name" value="AAA+_ATPase"/>
</dbReference>
<dbReference type="InterPro" id="IPR050206">
    <property type="entry name" value="FtsK/SpoIIIE/SftA"/>
</dbReference>
<feature type="transmembrane region" description="Helical" evidence="10">
    <location>
        <begin position="74"/>
        <end position="92"/>
    </location>
</feature>
<comment type="subcellular location">
    <subcellularLocation>
        <location evidence="1">Cell membrane</location>
        <topology evidence="1">Multi-pass membrane protein</topology>
    </subcellularLocation>
</comment>
<evidence type="ECO:0000256" key="5">
    <source>
        <dbReference type="ARBA" id="ARBA00022741"/>
    </source>
</evidence>
<dbReference type="Gene3D" id="3.40.50.300">
    <property type="entry name" value="P-loop containing nucleotide triphosphate hydrolases"/>
    <property type="match status" value="4"/>
</dbReference>
<protein>
    <submittedName>
        <fullName evidence="12">Type VII secretion protein EccCa</fullName>
    </submittedName>
</protein>
<dbReference type="SUPFAM" id="SSF52540">
    <property type="entry name" value="P-loop containing nucleoside triphosphate hydrolases"/>
    <property type="match status" value="3"/>
</dbReference>
<evidence type="ECO:0000313" key="12">
    <source>
        <dbReference type="EMBL" id="MDV7134164.1"/>
    </source>
</evidence>
<evidence type="ECO:0000256" key="8">
    <source>
        <dbReference type="ARBA" id="ARBA00023136"/>
    </source>
</evidence>
<evidence type="ECO:0000256" key="3">
    <source>
        <dbReference type="ARBA" id="ARBA00022692"/>
    </source>
</evidence>
<evidence type="ECO:0000256" key="7">
    <source>
        <dbReference type="ARBA" id="ARBA00022989"/>
    </source>
</evidence>
<feature type="domain" description="FtsK" evidence="11">
    <location>
        <begin position="465"/>
        <end position="665"/>
    </location>
</feature>
<feature type="domain" description="FtsK" evidence="11">
    <location>
        <begin position="1117"/>
        <end position="1300"/>
    </location>
</feature>
<sequence>MTAGTTEGFVRRARVPAPRAPGGEVNIQVPPDVPRVVPGSLLMKMMPVVMVVAVVGMISMMVVTGGRNMLSNPLFMMFPMMMLMSMFGMYAGSGNRGGKRAAELNEERKDYFRYLCQVRDEVHDTGAAQREALEWSHPEPAALLGVVGGRRMWERRRADSDFGHVRVGVGSQRLATRLMPPETGPLEDIEPVSAVALRRFVRTHSVVHGLPTAVSLRGFPAINIEGARQETRQLARSMVLELCAFHGPDQLMVAVVTADPGAESWDWCKWLPHVQHPYERDGMGSARMIYRSLTELEDDLAVDLLERGRFSRSAPPSAGRIQLVIVIDDGFVSGDERVVGDAGMEAVSILDLSAPPDGLAVRRGLQLVVRDGKIGARSAFGVEEFADMDSLTVAEAEAFARSMARYRLATAAQMVNLEQEVAPSDPGLMSLLGVADATRLDPHLTWAPRSARSRLRVPIGYSTSGTPVEIDIKEAAEGGMGPHGLCIGATGSGKSEFLRTLVLSLVSSHSPEALNLVLVDFKGGATFLGLDSCPHVAAVITNLEEELSMVDRMRDALSGEMNRRQEVLRAAGNFANVGEYERARAAGAPLEPLPALFIVVDEFSELLAQKPDFADLFVAIGRLGRSLHIHLLLASQRLEEGKMRGLDSHLSYRIGLKTFSANESRSVLGVPDAYHLPNVPGSGYLKCDSAEPIRFNTCYVSGPYSPPVAAGAEHIASSGGPVGLKMFTAGPVPLDPVVPPVAGEVPGPDPAGDPEPPAPNSRTLLEIVVDRIAGQGRPAHEVWLPPLGQPPTIDMLAPHWRTPQIGRLVFPIGIVDRPYDQRRDVLTVDVAGSRGNVAIVGGPQSGKSNAVRALIVAAAATHSPAQVQFYCLDFGGGSLAGIAGLPHVGSVASRSDMDAVRRTVAEVATVIRQRELRFAELGIESMRDYRQRRLAGDASVQADVFGDLFLVVDGYSVIRGEFDFLDEQINTIVAQGLSYGVHVVLTAARWAEIRPAVKDLIGSRLELRLGDPLDSEMGRKVAGLVPEGRPGRGLTAEHLHMLIALPRTDSDTSLDSLSVAVAQTVQQLVAVYPGQQAMPVRKLAAHLERSEVVARVHDAGIELTAGEVAIGVGEAELAPVILDFRVQPHFLVFADVEHGKTTLLRNIVAGLVENSTATQTKIVLVDYRRTMLGVIDTDHLAGYASSAQTLTPMVNELVAFFTARIPGENVTQQQLRDRNWWSGPDVYIIVDDYDMVATGSGNPLSPLLDLLAQARDIGLHLIVARRSGGAGRALFDPIIGRLKDLSTDGLLMSGDRDEGYLLGRVRLQRLVPGRGELVSRSRPQEMIQVAHMPPL</sequence>
<dbReference type="PROSITE" id="PS50901">
    <property type="entry name" value="FTSK"/>
    <property type="match status" value="3"/>
</dbReference>
<keyword evidence="8 10" id="KW-0472">Membrane</keyword>
<dbReference type="RefSeq" id="WP_317713068.1">
    <property type="nucleotide sequence ID" value="NZ_JAWLUM010000002.1"/>
</dbReference>
<evidence type="ECO:0000256" key="6">
    <source>
        <dbReference type="ARBA" id="ARBA00022840"/>
    </source>
</evidence>
<feature type="binding site" evidence="9">
    <location>
        <begin position="841"/>
        <end position="848"/>
    </location>
    <ligand>
        <name>ATP</name>
        <dbReference type="ChEBI" id="CHEBI:30616"/>
    </ligand>
</feature>
<evidence type="ECO:0000256" key="4">
    <source>
        <dbReference type="ARBA" id="ARBA00022737"/>
    </source>
</evidence>
<dbReference type="InterPro" id="IPR027417">
    <property type="entry name" value="P-loop_NTPase"/>
</dbReference>
<accession>A0ABU4ESE2</accession>
<feature type="binding site" evidence="9">
    <location>
        <begin position="488"/>
        <end position="495"/>
    </location>
    <ligand>
        <name>ATP</name>
        <dbReference type="ChEBI" id="CHEBI:30616"/>
    </ligand>
</feature>
<keyword evidence="4" id="KW-0677">Repeat</keyword>
<dbReference type="Proteomes" id="UP001185792">
    <property type="component" value="Unassembled WGS sequence"/>
</dbReference>
<dbReference type="PANTHER" id="PTHR22683:SF1">
    <property type="entry name" value="TYPE VII SECRETION SYSTEM PROTEIN ESSC"/>
    <property type="match status" value="1"/>
</dbReference>
<proteinExistence type="predicted"/>
<keyword evidence="5 9" id="KW-0547">Nucleotide-binding</keyword>
<gene>
    <name evidence="12" type="primary">eccCa</name>
    <name evidence="12" type="ORF">R4198_10680</name>
</gene>
<evidence type="ECO:0000259" key="11">
    <source>
        <dbReference type="PROSITE" id="PS50901"/>
    </source>
</evidence>
<keyword evidence="7 10" id="KW-1133">Transmembrane helix</keyword>
<feature type="domain" description="FtsK" evidence="11">
    <location>
        <begin position="822"/>
        <end position="1016"/>
    </location>
</feature>
<evidence type="ECO:0000256" key="2">
    <source>
        <dbReference type="ARBA" id="ARBA00022475"/>
    </source>
</evidence>
<dbReference type="InterPro" id="IPR002543">
    <property type="entry name" value="FtsK_dom"/>
</dbReference>
<reference evidence="12 13" key="1">
    <citation type="submission" date="2023-10" db="EMBL/GenBank/DDBJ databases">
        <title>Development of a sustainable strategy for remediation of hydrocarbon-contaminated territories based on the waste exchange concept.</title>
        <authorList>
            <person name="Krivoruchko A."/>
        </authorList>
    </citation>
    <scope>NUCLEOTIDE SEQUENCE [LARGE SCALE GENOMIC DNA]</scope>
    <source>
        <strain evidence="12 13">IEGM 1236</strain>
    </source>
</reference>
<name>A0ABU4ESE2_WILMA</name>
<keyword evidence="13" id="KW-1185">Reference proteome</keyword>
<keyword evidence="6 9" id="KW-0067">ATP-binding</keyword>
<dbReference type="NCBIfam" id="TIGR03925">
    <property type="entry name" value="T7SS_EccC_b"/>
    <property type="match status" value="1"/>
</dbReference>
<dbReference type="PANTHER" id="PTHR22683">
    <property type="entry name" value="SPORULATION PROTEIN RELATED"/>
    <property type="match status" value="1"/>
</dbReference>
<keyword evidence="3 10" id="KW-0812">Transmembrane</keyword>
<evidence type="ECO:0000256" key="1">
    <source>
        <dbReference type="ARBA" id="ARBA00004651"/>
    </source>
</evidence>
<dbReference type="SMART" id="SM00382">
    <property type="entry name" value="AAA"/>
    <property type="match status" value="2"/>
</dbReference>
<keyword evidence="2" id="KW-1003">Cell membrane</keyword>
<feature type="transmembrane region" description="Helical" evidence="10">
    <location>
        <begin position="41"/>
        <end position="62"/>
    </location>
</feature>
<evidence type="ECO:0000256" key="10">
    <source>
        <dbReference type="SAM" id="Phobius"/>
    </source>
</evidence>